<dbReference type="RefSeq" id="XP_070140412.1">
    <property type="nucleotide sequence ID" value="XM_070284311.1"/>
</dbReference>
<dbReference type="InterPro" id="IPR032675">
    <property type="entry name" value="LRR_dom_sf"/>
</dbReference>
<evidence type="ECO:0000259" key="1">
    <source>
        <dbReference type="PROSITE" id="PS50181"/>
    </source>
</evidence>
<accession>A0ABM4GCH1</accession>
<protein>
    <recommendedName>
        <fullName evidence="1">F-box domain-containing protein</fullName>
    </recommendedName>
</protein>
<dbReference type="PROSITE" id="PS50181">
    <property type="entry name" value="FBOX"/>
    <property type="match status" value="1"/>
</dbReference>
<name>A0ABM4GCH1_DROKI</name>
<dbReference type="Proteomes" id="UP001652661">
    <property type="component" value="Chromosome 2R"/>
</dbReference>
<keyword evidence="2" id="KW-1185">Reference proteome</keyword>
<organism evidence="2 3">
    <name type="scientific">Drosophila kikkawai</name>
    <name type="common">Fruit fly</name>
    <dbReference type="NCBI Taxonomy" id="30033"/>
    <lineage>
        <taxon>Eukaryota</taxon>
        <taxon>Metazoa</taxon>
        <taxon>Ecdysozoa</taxon>
        <taxon>Arthropoda</taxon>
        <taxon>Hexapoda</taxon>
        <taxon>Insecta</taxon>
        <taxon>Pterygota</taxon>
        <taxon>Neoptera</taxon>
        <taxon>Endopterygota</taxon>
        <taxon>Diptera</taxon>
        <taxon>Brachycera</taxon>
        <taxon>Muscomorpha</taxon>
        <taxon>Ephydroidea</taxon>
        <taxon>Drosophilidae</taxon>
        <taxon>Drosophila</taxon>
        <taxon>Sophophora</taxon>
    </lineage>
</organism>
<dbReference type="InterPro" id="IPR001810">
    <property type="entry name" value="F-box_dom"/>
</dbReference>
<reference evidence="2" key="1">
    <citation type="submission" date="2025-05" db="UniProtKB">
        <authorList>
            <consortium name="RefSeq"/>
        </authorList>
    </citation>
    <scope>NUCLEOTIDE SEQUENCE [LARGE SCALE GENOMIC DNA]</scope>
    <source>
        <strain evidence="2">14028-0561.14</strain>
    </source>
</reference>
<proteinExistence type="predicted"/>
<dbReference type="GeneID" id="138927848"/>
<feature type="domain" description="F-box" evidence="1">
    <location>
        <begin position="13"/>
        <end position="57"/>
    </location>
</feature>
<sequence length="413" mass="48426">MESSLCTCFQDAQSDFVRLPDDVLILILGQLDLISQLKMTHVHIRFLMLMPQVWRLQCKSMTLSLLELDISGKDLRLFLGSNQDNFQALWLKTITRINFNILTGYIFPNVHDFRFSTTSFRLKDSDIPRIIRAFPNLRTFSPYGNFTGQHMQDFPRLENLTLTYCSKFKVENLHHILETLQLKSLKLEKFGERHFKDTKLPLKGMQNLEVLECNTGEMTGCFLEHMKHLNKLKKLLLCGFIHWYVVRMVLDSCHQKNVKSVEVNASGADIFYLFHELPLQIQTLQVTNAIIPLNEMPNSRVYFENIKQIYLRYCVFNLQEDFDKLLTNSNTLEILGLDGCLFGFQDYTFSVREIVKHRDRALHLHLHQNMYLEYKDKKLPMQWNVEGEHSFFKLHDGTLNITYSGVPVAIIFE</sequence>
<dbReference type="SUPFAM" id="SSF52047">
    <property type="entry name" value="RNI-like"/>
    <property type="match status" value="1"/>
</dbReference>
<evidence type="ECO:0000313" key="3">
    <source>
        <dbReference type="RefSeq" id="XP_070140412.1"/>
    </source>
</evidence>
<evidence type="ECO:0000313" key="2">
    <source>
        <dbReference type="Proteomes" id="UP001652661"/>
    </source>
</evidence>
<gene>
    <name evidence="3" type="primary">LOC138927848</name>
</gene>
<dbReference type="Gene3D" id="3.80.10.10">
    <property type="entry name" value="Ribonuclease Inhibitor"/>
    <property type="match status" value="1"/>
</dbReference>
<reference evidence="3" key="2">
    <citation type="submission" date="2025-08" db="UniProtKB">
        <authorList>
            <consortium name="RefSeq"/>
        </authorList>
    </citation>
    <scope>IDENTIFICATION</scope>
    <source>
        <strain evidence="3">14028-0561.14</strain>
        <tissue evidence="3">Whole fly</tissue>
    </source>
</reference>